<protein>
    <submittedName>
        <fullName evidence="3">Uncharacterized protein</fullName>
    </submittedName>
</protein>
<accession>C5KWR9</accession>
<name>C5KWR9_PERM5</name>
<proteinExistence type="predicted"/>
<keyword evidence="1" id="KW-0472">Membrane</keyword>
<evidence type="ECO:0000313" key="4">
    <source>
        <dbReference type="Proteomes" id="UP000007800"/>
    </source>
</evidence>
<dbReference type="Proteomes" id="UP000007800">
    <property type="component" value="Unassembled WGS sequence"/>
</dbReference>
<keyword evidence="1" id="KW-1133">Transmembrane helix</keyword>
<evidence type="ECO:0000256" key="2">
    <source>
        <dbReference type="SAM" id="SignalP"/>
    </source>
</evidence>
<keyword evidence="2" id="KW-0732">Signal</keyword>
<feature type="transmembrane region" description="Helical" evidence="1">
    <location>
        <begin position="166"/>
        <end position="186"/>
    </location>
</feature>
<organism evidence="4">
    <name type="scientific">Perkinsus marinus (strain ATCC 50983 / TXsc)</name>
    <dbReference type="NCBI Taxonomy" id="423536"/>
    <lineage>
        <taxon>Eukaryota</taxon>
        <taxon>Sar</taxon>
        <taxon>Alveolata</taxon>
        <taxon>Perkinsozoa</taxon>
        <taxon>Perkinsea</taxon>
        <taxon>Perkinsida</taxon>
        <taxon>Perkinsidae</taxon>
        <taxon>Perkinsus</taxon>
    </lineage>
</organism>
<sequence>MGFYLAALLLAARCLALCEAVRASVNEVTGKTLIPGHLFTFEKAVPGDVINYIIDAGSLESNKGYEIRTSMPGQAPMSTLFVLSATEGRDPVIEVDDFKIVFKTDGNGAIIGAGEPDPILRRYILQLRTRPRSASYIPGKMGEPVAFNIIMEPLAFGVLPESQLRLIPALVAALVAAILMWWCVFIQQRPRWLFIPSQPSTTDKAKTK</sequence>
<feature type="chain" id="PRO_5002954645" evidence="2">
    <location>
        <begin position="24"/>
        <end position="208"/>
    </location>
</feature>
<keyword evidence="4" id="KW-1185">Reference proteome</keyword>
<dbReference type="EMBL" id="GG677039">
    <property type="protein sequence ID" value="EER11144.1"/>
    <property type="molecule type" value="Genomic_DNA"/>
</dbReference>
<dbReference type="GeneID" id="9056678"/>
<keyword evidence="1" id="KW-0812">Transmembrane</keyword>
<feature type="signal peptide" evidence="2">
    <location>
        <begin position="1"/>
        <end position="23"/>
    </location>
</feature>
<dbReference type="AlphaFoldDB" id="C5KWR9"/>
<evidence type="ECO:0000256" key="1">
    <source>
        <dbReference type="SAM" id="Phobius"/>
    </source>
</evidence>
<evidence type="ECO:0000313" key="3">
    <source>
        <dbReference type="EMBL" id="EER11144.1"/>
    </source>
</evidence>
<dbReference type="RefSeq" id="XP_002779349.1">
    <property type="nucleotide sequence ID" value="XM_002779303.1"/>
</dbReference>
<gene>
    <name evidence="3" type="ORF">Pmar_PMAR020126</name>
</gene>
<reference evidence="3 4" key="1">
    <citation type="submission" date="2008-07" db="EMBL/GenBank/DDBJ databases">
        <authorList>
            <person name="El-Sayed N."/>
            <person name="Caler E."/>
            <person name="Inman J."/>
            <person name="Amedeo P."/>
            <person name="Hass B."/>
            <person name="Wortman J."/>
        </authorList>
    </citation>
    <scope>NUCLEOTIDE SEQUENCE [LARGE SCALE GENOMIC DNA]</scope>
    <source>
        <strain evidence="4">ATCC 50983 / TXsc</strain>
    </source>
</reference>
<dbReference type="InParanoid" id="C5KWR9"/>